<accession>A0A6L5QMY8</accession>
<dbReference type="AlphaFoldDB" id="A0A6L5QMY8"/>
<dbReference type="Pfam" id="PF08811">
    <property type="entry name" value="DUF1800"/>
    <property type="match status" value="1"/>
</dbReference>
<feature type="signal peptide" evidence="1">
    <location>
        <begin position="1"/>
        <end position="29"/>
    </location>
</feature>
<keyword evidence="1" id="KW-0732">Signal</keyword>
<comment type="caution">
    <text evidence="2">The sequence shown here is derived from an EMBL/GenBank/DDBJ whole genome shotgun (WGS) entry which is preliminary data.</text>
</comment>
<feature type="chain" id="PRO_5026922818" evidence="1">
    <location>
        <begin position="30"/>
        <end position="514"/>
    </location>
</feature>
<evidence type="ECO:0000313" key="3">
    <source>
        <dbReference type="Proteomes" id="UP000481037"/>
    </source>
</evidence>
<dbReference type="Proteomes" id="UP000481037">
    <property type="component" value="Unassembled WGS sequence"/>
</dbReference>
<dbReference type="RefSeq" id="WP_154369357.1">
    <property type="nucleotide sequence ID" value="NZ_WKJM01000030.1"/>
</dbReference>
<protein>
    <submittedName>
        <fullName evidence="2">DUF1800 family protein</fullName>
    </submittedName>
</protein>
<reference evidence="2 3" key="1">
    <citation type="submission" date="2019-11" db="EMBL/GenBank/DDBJ databases">
        <title>Novel species isolated from a subtropical stream in China.</title>
        <authorList>
            <person name="Lu H."/>
        </authorList>
    </citation>
    <scope>NUCLEOTIDE SEQUENCE [LARGE SCALE GENOMIC DNA]</scope>
    <source>
        <strain evidence="2 3">FT25W</strain>
    </source>
</reference>
<dbReference type="EMBL" id="WKJM01000030">
    <property type="protein sequence ID" value="MRX11183.1"/>
    <property type="molecule type" value="Genomic_DNA"/>
</dbReference>
<dbReference type="InterPro" id="IPR014917">
    <property type="entry name" value="DUF1800"/>
</dbReference>
<evidence type="ECO:0000256" key="1">
    <source>
        <dbReference type="SAM" id="SignalP"/>
    </source>
</evidence>
<evidence type="ECO:0000313" key="2">
    <source>
        <dbReference type="EMBL" id="MRX11183.1"/>
    </source>
</evidence>
<organism evidence="2 3">
    <name type="scientific">Duganella alba</name>
    <dbReference type="NCBI Taxonomy" id="2666081"/>
    <lineage>
        <taxon>Bacteria</taxon>
        <taxon>Pseudomonadati</taxon>
        <taxon>Pseudomonadota</taxon>
        <taxon>Betaproteobacteria</taxon>
        <taxon>Burkholderiales</taxon>
        <taxon>Oxalobacteraceae</taxon>
        <taxon>Telluria group</taxon>
        <taxon>Duganella</taxon>
    </lineage>
</organism>
<proteinExistence type="predicted"/>
<keyword evidence="3" id="KW-1185">Reference proteome</keyword>
<sequence length="514" mass="57350">MLQPMHIPTITRPLAVLLLLAGCATTATAPQAPVDPVALSRALNRVTWGVNDSTYQQAAKVGYSAWLDQQLHPGPAVLPAAVQAQIDAMTISKKPLPQLVQELEQQRRDYDKAMVDDEAKKAAQLAYQQELGRLAKEAAARSLLRDLYSPNQLQEQMTWFWMNHFNVHQGKANLRVLVSDYEEQAIRPHALGKFRDLLSATLHHPAMIRYLDNEQNAANRINENYAREIMELHTLGVDGGYSQADVQQLARILTGVGVNMTEKTPDVRRDKQSQYVRKGLFEFNPNRHDYGDKTFLGQTLKGRGLAEVDEALDRLSRSPATARYVSRKLAIYFVADEPPPQLVERMAARFQATNGDIAAVLRVMFDAPEFTQSLGAKFKDPVHYVVAAVRLTYDDKVILNTGPMMNWLYRMAEPLYGRVTPDGYPLTQSGWASPGQMTTRFEIAKAIGSGNAGLFKSEGAQPLEKPAFPQLANALYYKSLQKSLAPATQQALEQAASPQEWNTLLLSSPELMHR</sequence>
<gene>
    <name evidence="2" type="ORF">GJ697_25490</name>
</gene>
<name>A0A6L5QMY8_9BURK</name>